<keyword evidence="3" id="KW-0378">Hydrolase</keyword>
<keyword evidence="3" id="KW-0540">Nuclease</keyword>
<feature type="region of interest" description="Disordered" evidence="1">
    <location>
        <begin position="162"/>
        <end position="185"/>
    </location>
</feature>
<dbReference type="RefSeq" id="WP_183572106.1">
    <property type="nucleotide sequence ID" value="NZ_JACHOP010000021.1"/>
</dbReference>
<feature type="domain" description="TNase-like" evidence="2">
    <location>
        <begin position="40"/>
        <end position="157"/>
    </location>
</feature>
<comment type="caution">
    <text evidence="3">The sequence shown here is derived from an EMBL/GenBank/DDBJ whole genome shotgun (WGS) entry which is preliminary data.</text>
</comment>
<evidence type="ECO:0000313" key="4">
    <source>
        <dbReference type="Proteomes" id="UP000583454"/>
    </source>
</evidence>
<proteinExistence type="predicted"/>
<name>A0A840ZPH2_9HYPH</name>
<dbReference type="SMART" id="SM00318">
    <property type="entry name" value="SNc"/>
    <property type="match status" value="1"/>
</dbReference>
<dbReference type="GO" id="GO:0004519">
    <property type="term" value="F:endonuclease activity"/>
    <property type="evidence" value="ECO:0007669"/>
    <property type="project" value="UniProtKB-KW"/>
</dbReference>
<evidence type="ECO:0000259" key="2">
    <source>
        <dbReference type="PROSITE" id="PS50830"/>
    </source>
</evidence>
<reference evidence="3 4" key="1">
    <citation type="submission" date="2020-08" db="EMBL/GenBank/DDBJ databases">
        <title>Genomic Encyclopedia of Type Strains, Phase IV (KMG-IV): sequencing the most valuable type-strain genomes for metagenomic binning, comparative biology and taxonomic classification.</title>
        <authorList>
            <person name="Goeker M."/>
        </authorList>
    </citation>
    <scope>NUCLEOTIDE SEQUENCE [LARGE SCALE GENOMIC DNA]</scope>
    <source>
        <strain evidence="3 4">DSM 2163</strain>
    </source>
</reference>
<dbReference type="SUPFAM" id="SSF50199">
    <property type="entry name" value="Staphylococcal nuclease"/>
    <property type="match status" value="1"/>
</dbReference>
<dbReference type="Pfam" id="PF00565">
    <property type="entry name" value="SNase"/>
    <property type="match status" value="1"/>
</dbReference>
<gene>
    <name evidence="3" type="ORF">HNR00_003972</name>
</gene>
<evidence type="ECO:0000313" key="3">
    <source>
        <dbReference type="EMBL" id="MBB5759240.1"/>
    </source>
</evidence>
<evidence type="ECO:0000256" key="1">
    <source>
        <dbReference type="SAM" id="MobiDB-lite"/>
    </source>
</evidence>
<dbReference type="EMBL" id="JACHOP010000021">
    <property type="protein sequence ID" value="MBB5759240.1"/>
    <property type="molecule type" value="Genomic_DNA"/>
</dbReference>
<accession>A0A840ZPH2</accession>
<keyword evidence="4" id="KW-1185">Reference proteome</keyword>
<sequence>MRGTGSFGRGAVVAAGLAVAAAGGTSTAAKAGESVSGKARVLNGDTLVVGGRVIGLYGVAAPGLKQTCLDAKAQSYACGTTAAKALAAHLRDATVTCRIRETDGYGRALSVCLRDKEDLNAWMAEKGLAMADRRRGHTAYVGAETLAWGKRLGLWAGSFEDPTNRPRTAYSRANAVADANKAEPR</sequence>
<keyword evidence="3" id="KW-0255">Endonuclease</keyword>
<dbReference type="InterPro" id="IPR035437">
    <property type="entry name" value="SNase_OB-fold_sf"/>
</dbReference>
<dbReference type="InterPro" id="IPR016071">
    <property type="entry name" value="Staphylococal_nuclease_OB-fold"/>
</dbReference>
<dbReference type="AlphaFoldDB" id="A0A840ZPH2"/>
<organism evidence="3 4">
    <name type="scientific">Methylorubrum rhodinum</name>
    <dbReference type="NCBI Taxonomy" id="29428"/>
    <lineage>
        <taxon>Bacteria</taxon>
        <taxon>Pseudomonadati</taxon>
        <taxon>Pseudomonadota</taxon>
        <taxon>Alphaproteobacteria</taxon>
        <taxon>Hyphomicrobiales</taxon>
        <taxon>Methylobacteriaceae</taxon>
        <taxon>Methylorubrum</taxon>
    </lineage>
</organism>
<dbReference type="Proteomes" id="UP000583454">
    <property type="component" value="Unassembled WGS sequence"/>
</dbReference>
<dbReference type="PROSITE" id="PS50830">
    <property type="entry name" value="TNASE_3"/>
    <property type="match status" value="1"/>
</dbReference>
<protein>
    <submittedName>
        <fullName evidence="3">Endonuclease YncB(Thermonuclease family)</fullName>
    </submittedName>
</protein>
<dbReference type="Gene3D" id="2.40.50.90">
    <property type="match status" value="1"/>
</dbReference>